<dbReference type="GO" id="GO:0006351">
    <property type="term" value="P:DNA-templated transcription"/>
    <property type="evidence" value="ECO:0007669"/>
    <property type="project" value="InterPro"/>
</dbReference>
<name>A0A1Q2U2Y5_9CAUD</name>
<sequence>MEIYKIENQILPEVCSVGINLSVSPHNVAAARKYMAGNMISKSCRAKGITNRRITSGFERQYGDHARKIVAPCNMEVELVVYRKSINSNEAHTDDWGTIHVVYFDADMQRYDVLHLPKYHTHNFYVGFEYVYEKEMLNRLRKGATYAKGELFAKSPGISDTGEWKFGLETMVAGMTLPATEEDGIMVRDDYLDRLMVMFEHIRKFSWNEAEYIPVNLYGTLDNPKAFPENGERVRDDGLVMAFRRRDTHSALVSLTKKALMRPDRLYDIKFYAPPGSIVKNIEVRSERLKDRSNNRRVEKPSYPHTKLLEQYEIEDNNMWYSLKSWYYQQTKRYGKHETLPFTSELNAFIYQAFGNVTKDYALNKPNFTKRTHRNKSMLDWNVKVTLKEDVAGKVRFKMSDCVGGKGVIVKVFKKEDAPVDEYGRMPEIIVNNTPAFRRQIYASLMEASINFINLNIFDEVMAMRESGDYRGAFKVLLKFYDTVSPEFHDIVKNVASADENFLFEHIDYIKKEGMISIQRRSDSCIVGVEVIRRLSEQYGHLKPTRVTYTNELGEREKTLEPVLISSMYYLLLDKFGTEMSSESFPKRNLYGLPAKLNANDKYNKYYRSKVDRNTGETEGRIAVSHEGGEETARMLTLANSPEAARMAIKRIIRSDDPFAVPEVIKKSEYHTNRALQLSMNMLTDAGYELRTENENDYSA</sequence>
<keyword evidence="6" id="KW-0804">Transcription</keyword>
<dbReference type="GO" id="GO:0003899">
    <property type="term" value="F:DNA-directed RNA polymerase activity"/>
    <property type="evidence" value="ECO:0007669"/>
    <property type="project" value="UniProtKB-EC"/>
</dbReference>
<dbReference type="SUPFAM" id="SSF64484">
    <property type="entry name" value="beta and beta-prime subunits of DNA dependent RNA-polymerase"/>
    <property type="match status" value="1"/>
</dbReference>
<keyword evidence="3" id="KW-0240">DNA-directed RNA polymerase</keyword>
<keyword evidence="5" id="KW-0548">Nucleotidyltransferase</keyword>
<comment type="catalytic activity">
    <reaction evidence="7">
        <text>RNA(n) + a ribonucleoside 5'-triphosphate = RNA(n+1) + diphosphate</text>
        <dbReference type="Rhea" id="RHEA:21248"/>
        <dbReference type="Rhea" id="RHEA-COMP:14527"/>
        <dbReference type="Rhea" id="RHEA-COMP:17342"/>
        <dbReference type="ChEBI" id="CHEBI:33019"/>
        <dbReference type="ChEBI" id="CHEBI:61557"/>
        <dbReference type="ChEBI" id="CHEBI:140395"/>
        <dbReference type="EC" id="2.7.7.6"/>
    </reaction>
</comment>
<evidence type="ECO:0000256" key="1">
    <source>
        <dbReference type="ARBA" id="ARBA00006835"/>
    </source>
</evidence>
<proteinExistence type="inferred from homology"/>
<dbReference type="EC" id="2.7.7.6" evidence="2"/>
<dbReference type="EMBL" id="AP017972">
    <property type="protein sequence ID" value="BAW98324.1"/>
    <property type="molecule type" value="Genomic_DNA"/>
</dbReference>
<evidence type="ECO:0000256" key="4">
    <source>
        <dbReference type="ARBA" id="ARBA00022679"/>
    </source>
</evidence>
<evidence type="ECO:0000256" key="2">
    <source>
        <dbReference type="ARBA" id="ARBA00012418"/>
    </source>
</evidence>
<comment type="similarity">
    <text evidence="1">Belongs to the RNA polymerase beta chain family.</text>
</comment>
<dbReference type="KEGG" id="vg:40075131"/>
<accession>A0A1Q2U2Y5</accession>
<organism evidence="8 9">
    <name type="scientific">Vibrio phage pTD1</name>
    <dbReference type="NCBI Taxonomy" id="1938577"/>
    <lineage>
        <taxon>Viruses</taxon>
        <taxon>Duplodnaviria</taxon>
        <taxon>Heunggongvirae</taxon>
        <taxon>Uroviricota</taxon>
        <taxon>Caudoviricetes</taxon>
        <taxon>Chimalliviridae</taxon>
        <taxon>Gorgonvirinae</taxon>
        <taxon>Tidunavirus</taxon>
        <taxon>Tidunavirus pTD1</taxon>
    </lineage>
</organism>
<dbReference type="RefSeq" id="YP_009599402.1">
    <property type="nucleotide sequence ID" value="NC_041916.1"/>
</dbReference>
<evidence type="ECO:0000256" key="3">
    <source>
        <dbReference type="ARBA" id="ARBA00022478"/>
    </source>
</evidence>
<keyword evidence="4" id="KW-0808">Transferase</keyword>
<dbReference type="GeneID" id="40075131"/>
<keyword evidence="9" id="KW-1185">Reference proteome</keyword>
<evidence type="ECO:0000313" key="8">
    <source>
        <dbReference type="EMBL" id="BAW98324.1"/>
    </source>
</evidence>
<dbReference type="GO" id="GO:0000428">
    <property type="term" value="C:DNA-directed RNA polymerase complex"/>
    <property type="evidence" value="ECO:0007669"/>
    <property type="project" value="UniProtKB-KW"/>
</dbReference>
<dbReference type="OrthoDB" id="9519at10239"/>
<dbReference type="Proteomes" id="UP000221243">
    <property type="component" value="Segment"/>
</dbReference>
<reference evidence="8 9" key="1">
    <citation type="submission" date="2017-01" db="EMBL/GenBank/DDBJ databases">
        <title>Complete Genome Sequence of Vibrio Parahaemolyticus Bacteriophage pTD1.</title>
        <authorList>
            <person name="Midorikawa Y."/>
            <person name="Sano M."/>
        </authorList>
    </citation>
    <scope>NUCLEOTIDE SEQUENCE [LARGE SCALE GENOMIC DNA]</scope>
    <source>
        <strain evidence="8">PTD1</strain>
    </source>
</reference>
<dbReference type="Gene3D" id="2.40.270.10">
    <property type="entry name" value="DNA-directed RNA polymerase, subunit 2, domain 6"/>
    <property type="match status" value="1"/>
</dbReference>
<dbReference type="GO" id="GO:0003677">
    <property type="term" value="F:DNA binding"/>
    <property type="evidence" value="ECO:0007669"/>
    <property type="project" value="InterPro"/>
</dbReference>
<evidence type="ECO:0000256" key="7">
    <source>
        <dbReference type="ARBA" id="ARBA00048552"/>
    </source>
</evidence>
<dbReference type="InterPro" id="IPR037033">
    <property type="entry name" value="DNA-dir_RNAP_su2_hyb_sf"/>
</dbReference>
<evidence type="ECO:0000313" key="9">
    <source>
        <dbReference type="Proteomes" id="UP000221243"/>
    </source>
</evidence>
<evidence type="ECO:0000256" key="5">
    <source>
        <dbReference type="ARBA" id="ARBA00022695"/>
    </source>
</evidence>
<evidence type="ECO:0000256" key="6">
    <source>
        <dbReference type="ARBA" id="ARBA00023163"/>
    </source>
</evidence>
<protein>
    <recommendedName>
        <fullName evidence="2">DNA-directed RNA polymerase</fullName>
        <ecNumber evidence="2">2.7.7.6</ecNumber>
    </recommendedName>
</protein>